<keyword evidence="1" id="KW-1133">Transmembrane helix</keyword>
<dbReference type="SUPFAM" id="SSF53067">
    <property type="entry name" value="Actin-like ATPase domain"/>
    <property type="match status" value="1"/>
</dbReference>
<keyword evidence="3" id="KW-1185">Reference proteome</keyword>
<name>A0ABU7LNV3_9PROT</name>
<accession>A0ABU7LNV3</accession>
<evidence type="ECO:0000256" key="1">
    <source>
        <dbReference type="SAM" id="Phobius"/>
    </source>
</evidence>
<evidence type="ECO:0000313" key="3">
    <source>
        <dbReference type="Proteomes" id="UP001354971"/>
    </source>
</evidence>
<protein>
    <submittedName>
        <fullName evidence="2">PilN domain-containing protein</fullName>
    </submittedName>
</protein>
<feature type="transmembrane region" description="Helical" evidence="1">
    <location>
        <begin position="194"/>
        <end position="214"/>
    </location>
</feature>
<dbReference type="Gene3D" id="3.30.420.380">
    <property type="match status" value="1"/>
</dbReference>
<dbReference type="Proteomes" id="UP001354971">
    <property type="component" value="Unassembled WGS sequence"/>
</dbReference>
<evidence type="ECO:0000313" key="2">
    <source>
        <dbReference type="EMBL" id="MEE2525567.1"/>
    </source>
</evidence>
<dbReference type="InterPro" id="IPR007813">
    <property type="entry name" value="PilN"/>
</dbReference>
<dbReference type="EMBL" id="JAZDRP010000002">
    <property type="protein sequence ID" value="MEE2525567.1"/>
    <property type="molecule type" value="Genomic_DNA"/>
</dbReference>
<keyword evidence="1" id="KW-0812">Transmembrane</keyword>
<dbReference type="InterPro" id="IPR043129">
    <property type="entry name" value="ATPase_NBD"/>
</dbReference>
<reference evidence="2 3" key="1">
    <citation type="submission" date="2024-01" db="EMBL/GenBank/DDBJ databases">
        <title>Hyphobacterium bacterium isolated from marine sediment.</title>
        <authorList>
            <person name="Zhao S."/>
        </authorList>
    </citation>
    <scope>NUCLEOTIDE SEQUENCE [LARGE SCALE GENOMIC DNA]</scope>
    <source>
        <strain evidence="3">HN65</strain>
    </source>
</reference>
<dbReference type="Pfam" id="PF05137">
    <property type="entry name" value="PilN"/>
    <property type="match status" value="1"/>
</dbReference>
<sequence>MTDTMRRGLSTWREWVDTAAAELPGIGGLFARKWRVLRYDGSGLRYTNSEGESIEITAHENGPAAQAEIARLGRKGPLVLRIAGPMGFRRNASFPSAARKHLDEAIELALPRLSPLPPEDILFAADRSAMEESDDRISLPVSIVRRSALETALARSEELGLQPAAVDLENGDGSGAPVIDLREGRSAPSAGRSAFRLLGVISLVLVVAASGFMMDRTMRLDPQYAAARRPASLEARLQAAIEHAEAKSRAGSAVAALADLSRRLPDGAYITGFNYENGVITITGLAWDAAASLRALDSAAEFVDVAFDGATLRDEETGRERFQLTARHRIAEDGGGS</sequence>
<organism evidence="2 3">
    <name type="scientific">Hyphobacterium lacteum</name>
    <dbReference type="NCBI Taxonomy" id="3116575"/>
    <lineage>
        <taxon>Bacteria</taxon>
        <taxon>Pseudomonadati</taxon>
        <taxon>Pseudomonadota</taxon>
        <taxon>Alphaproteobacteria</taxon>
        <taxon>Maricaulales</taxon>
        <taxon>Maricaulaceae</taxon>
        <taxon>Hyphobacterium</taxon>
    </lineage>
</organism>
<dbReference type="RefSeq" id="WP_330198344.1">
    <property type="nucleotide sequence ID" value="NZ_JAZDRP010000002.1"/>
</dbReference>
<proteinExistence type="predicted"/>
<keyword evidence="1" id="KW-0472">Membrane</keyword>
<gene>
    <name evidence="2" type="ORF">V0U79_04255</name>
</gene>
<comment type="caution">
    <text evidence="2">The sequence shown here is derived from an EMBL/GenBank/DDBJ whole genome shotgun (WGS) entry which is preliminary data.</text>
</comment>